<proteinExistence type="predicted"/>
<evidence type="ECO:0000259" key="1">
    <source>
        <dbReference type="Pfam" id="PF12697"/>
    </source>
</evidence>
<sequence>MTFVRIGGAAHHVVVDGSGPVCVLSAGLGLSWFDWDPVVPLLAPHRTVVRFDRPGHGLSEPAAAPPTAAGEAHRIAALLDALALTGPVTVVGHSIAGFHAEAFARLHPDRTAGLVLVDSSVEERPRPSRTAALAHLLGPALAATGLPAALGPAVRRAAVRHDPAPTALVRRVYRTSRVLRGTLLENARYGAVAAELLALRTTHPLPRGLPATVLAAPEGSARWERRQRALARRLGAHYEAAVPSGHLVMLDGPDAVARAVLRPGQEEA</sequence>
<gene>
    <name evidence="2" type="ORF">OG814_27545</name>
</gene>
<dbReference type="Pfam" id="PF12697">
    <property type="entry name" value="Abhydrolase_6"/>
    <property type="match status" value="1"/>
</dbReference>
<organism evidence="2 3">
    <name type="scientific">Streptomyces zaomyceticus</name>
    <dbReference type="NCBI Taxonomy" id="68286"/>
    <lineage>
        <taxon>Bacteria</taxon>
        <taxon>Bacillati</taxon>
        <taxon>Actinomycetota</taxon>
        <taxon>Actinomycetes</taxon>
        <taxon>Kitasatosporales</taxon>
        <taxon>Streptomycetaceae</taxon>
        <taxon>Streptomyces</taxon>
    </lineage>
</organism>
<dbReference type="PANTHER" id="PTHR43798">
    <property type="entry name" value="MONOACYLGLYCEROL LIPASE"/>
    <property type="match status" value="1"/>
</dbReference>
<reference evidence="2 3" key="1">
    <citation type="submission" date="2022-10" db="EMBL/GenBank/DDBJ databases">
        <title>The complete genomes of actinobacterial strains from the NBC collection.</title>
        <authorList>
            <person name="Joergensen T.S."/>
            <person name="Alvarez Arevalo M."/>
            <person name="Sterndorff E.B."/>
            <person name="Faurdal D."/>
            <person name="Vuksanovic O."/>
            <person name="Mourched A.-S."/>
            <person name="Charusanti P."/>
            <person name="Shaw S."/>
            <person name="Blin K."/>
            <person name="Weber T."/>
        </authorList>
    </citation>
    <scope>NUCLEOTIDE SEQUENCE [LARGE SCALE GENOMIC DNA]</scope>
    <source>
        <strain evidence="2 3">NBC_00123</strain>
    </source>
</reference>
<dbReference type="RefSeq" id="WP_327161660.1">
    <property type="nucleotide sequence ID" value="NZ_CP108062.1"/>
</dbReference>
<dbReference type="Proteomes" id="UP001622594">
    <property type="component" value="Chromosome"/>
</dbReference>
<keyword evidence="3" id="KW-1185">Reference proteome</keyword>
<protein>
    <submittedName>
        <fullName evidence="2">Alpha/beta hydrolase</fullName>
    </submittedName>
</protein>
<dbReference type="Gene3D" id="3.40.50.1820">
    <property type="entry name" value="alpha/beta hydrolase"/>
    <property type="match status" value="1"/>
</dbReference>
<dbReference type="SUPFAM" id="SSF53474">
    <property type="entry name" value="alpha/beta-Hydrolases"/>
    <property type="match status" value="1"/>
</dbReference>
<dbReference type="GO" id="GO:0016787">
    <property type="term" value="F:hydrolase activity"/>
    <property type="evidence" value="ECO:0007669"/>
    <property type="project" value="UniProtKB-KW"/>
</dbReference>
<evidence type="ECO:0000313" key="2">
    <source>
        <dbReference type="EMBL" id="WTR72763.1"/>
    </source>
</evidence>
<name>A0ABZ1LE54_9ACTN</name>
<dbReference type="EMBL" id="CP108188">
    <property type="protein sequence ID" value="WTR72763.1"/>
    <property type="molecule type" value="Genomic_DNA"/>
</dbReference>
<dbReference type="InterPro" id="IPR000073">
    <property type="entry name" value="AB_hydrolase_1"/>
</dbReference>
<dbReference type="InterPro" id="IPR050266">
    <property type="entry name" value="AB_hydrolase_sf"/>
</dbReference>
<keyword evidence="2" id="KW-0378">Hydrolase</keyword>
<accession>A0ABZ1LE54</accession>
<feature type="domain" description="AB hydrolase-1" evidence="1">
    <location>
        <begin position="23"/>
        <end position="259"/>
    </location>
</feature>
<dbReference type="InterPro" id="IPR029058">
    <property type="entry name" value="AB_hydrolase_fold"/>
</dbReference>
<evidence type="ECO:0000313" key="3">
    <source>
        <dbReference type="Proteomes" id="UP001622594"/>
    </source>
</evidence>
<dbReference type="PANTHER" id="PTHR43798:SF33">
    <property type="entry name" value="HYDROLASE, PUTATIVE (AFU_ORTHOLOGUE AFUA_2G14860)-RELATED"/>
    <property type="match status" value="1"/>
</dbReference>